<dbReference type="Pfam" id="PF01979">
    <property type="entry name" value="Amidohydro_1"/>
    <property type="match status" value="1"/>
</dbReference>
<dbReference type="SUPFAM" id="SSF51556">
    <property type="entry name" value="Metallo-dependent hydrolases"/>
    <property type="match status" value="1"/>
</dbReference>
<dbReference type="SUPFAM" id="SSF51338">
    <property type="entry name" value="Composite domain of metallo-dependent hydrolases"/>
    <property type="match status" value="1"/>
</dbReference>
<evidence type="ECO:0000313" key="3">
    <source>
        <dbReference type="Proteomes" id="UP000481030"/>
    </source>
</evidence>
<feature type="domain" description="Amidohydrolase-related" evidence="1">
    <location>
        <begin position="362"/>
        <end position="477"/>
    </location>
</feature>
<dbReference type="InterPro" id="IPR051781">
    <property type="entry name" value="Metallo-dep_Hydrolase"/>
</dbReference>
<dbReference type="OrthoDB" id="9797498at2"/>
<dbReference type="InterPro" id="IPR006680">
    <property type="entry name" value="Amidohydro-rel"/>
</dbReference>
<reference evidence="2 3" key="1">
    <citation type="journal article" date="2016" name="Antonie Van Leeuwenhoek">
        <title>Bacillus depressus sp. nov., isolated from soil of a sunflower field.</title>
        <authorList>
            <person name="Wei X."/>
            <person name="Xin D."/>
            <person name="Xin Y."/>
            <person name="Zhang H."/>
            <person name="Wang T."/>
            <person name="Zhang J."/>
        </authorList>
    </citation>
    <scope>NUCLEOTIDE SEQUENCE [LARGE SCALE GENOMIC DNA]</scope>
    <source>
        <strain evidence="2 3">BZ1</strain>
    </source>
</reference>
<dbReference type="EMBL" id="WBOS01000009">
    <property type="protein sequence ID" value="KAB2332330.1"/>
    <property type="molecule type" value="Genomic_DNA"/>
</dbReference>
<proteinExistence type="predicted"/>
<dbReference type="PANTHER" id="PTHR43135">
    <property type="entry name" value="ALPHA-D-RIBOSE 1-METHYLPHOSPHONATE 5-TRIPHOSPHATE DIPHOSPHATASE"/>
    <property type="match status" value="1"/>
</dbReference>
<dbReference type="Gene3D" id="3.20.20.140">
    <property type="entry name" value="Metal-dependent hydrolases"/>
    <property type="match status" value="1"/>
</dbReference>
<comment type="caution">
    <text evidence="2">The sequence shown here is derived from an EMBL/GenBank/DDBJ whole genome shotgun (WGS) entry which is preliminary data.</text>
</comment>
<gene>
    <name evidence="2" type="ORF">F7731_16820</name>
</gene>
<name>A0A6L3V2A3_9BACI</name>
<dbReference type="GO" id="GO:0016810">
    <property type="term" value="F:hydrolase activity, acting on carbon-nitrogen (but not peptide) bonds"/>
    <property type="evidence" value="ECO:0007669"/>
    <property type="project" value="InterPro"/>
</dbReference>
<dbReference type="AlphaFoldDB" id="A0A6L3V2A3"/>
<dbReference type="Proteomes" id="UP000481030">
    <property type="component" value="Unassembled WGS sequence"/>
</dbReference>
<dbReference type="RefSeq" id="WP_151535966.1">
    <property type="nucleotide sequence ID" value="NZ_WBOS01000009.1"/>
</dbReference>
<dbReference type="Gene3D" id="2.30.40.10">
    <property type="entry name" value="Urease, subunit C, domain 1"/>
    <property type="match status" value="2"/>
</dbReference>
<evidence type="ECO:0000313" key="2">
    <source>
        <dbReference type="EMBL" id="KAB2332330.1"/>
    </source>
</evidence>
<dbReference type="Gene3D" id="3.40.50.10910">
    <property type="entry name" value="Amidohydrolase"/>
    <property type="match status" value="1"/>
</dbReference>
<dbReference type="InterPro" id="IPR011059">
    <property type="entry name" value="Metal-dep_hydrolase_composite"/>
</dbReference>
<keyword evidence="2" id="KW-0378">Hydrolase</keyword>
<protein>
    <submittedName>
        <fullName evidence="2">Amidohydrolase family protein</fullName>
    </submittedName>
</protein>
<dbReference type="InterPro" id="IPR032466">
    <property type="entry name" value="Metal_Hydrolase"/>
</dbReference>
<keyword evidence="3" id="KW-1185">Reference proteome</keyword>
<dbReference type="Gene3D" id="3.30.110.90">
    <property type="entry name" value="Amidohydrolase"/>
    <property type="match status" value="1"/>
</dbReference>
<evidence type="ECO:0000259" key="1">
    <source>
        <dbReference type="Pfam" id="PF01979"/>
    </source>
</evidence>
<sequence>MLNQKNVPHAANRDCGEGPFDKLVLKGAILIDGTGAPADGPVDILIKGNRIKEIAVGGLSEGALEGAHIIDSNGMYVMPGFVDTHAHIGGTRQGVSADYVYKLWMAHGVTTVRDPGSFNGADWTIYEKERSAKNEIVAPRIYAYTWEHNWDKLDGSLTPSDAYDFVHWAKEKGLDGFKFINRWNPQAIKAVIEEAKKQGLGTMAHLSQTTVPRLDALEAARWGLGSLEHWYGLPEALFNNRTVQDYPDYYNYSNEHNRFSQAGRLWKQAASPYTEKWNKVMDELIELDFTMNPTFAIYEAARDAARAQTAEYHEDYTMPSLWEYYQPDPKKHGSFFSDWTTKDEIEWKENYRLWMAFINEFKNRGGRICTGSDSGFIYKTYGFDYIRELELLQEAGFHPLEVIRSATMKGAELLAKENGTTMEFGIIQPGMLADIVIVEENPLHNFKTLYGTGSMKINPKTGKVERVGGVKYTIKDGIIFDAKQLLADVKEMVKEAKANRVLV</sequence>
<accession>A0A6L3V2A3</accession>
<dbReference type="PANTHER" id="PTHR43135:SF3">
    <property type="entry name" value="ALPHA-D-RIBOSE 1-METHYLPHOSPHONATE 5-TRIPHOSPHATE DIPHOSPHATASE"/>
    <property type="match status" value="1"/>
</dbReference>
<organism evidence="2 3">
    <name type="scientific">Cytobacillus depressus</name>
    <dbReference type="NCBI Taxonomy" id="1602942"/>
    <lineage>
        <taxon>Bacteria</taxon>
        <taxon>Bacillati</taxon>
        <taxon>Bacillota</taxon>
        <taxon>Bacilli</taxon>
        <taxon>Bacillales</taxon>
        <taxon>Bacillaceae</taxon>
        <taxon>Cytobacillus</taxon>
    </lineage>
</organism>